<dbReference type="AlphaFoldDB" id="A0A067QPN5"/>
<organism evidence="2 3">
    <name type="scientific">Zootermopsis nevadensis</name>
    <name type="common">Dampwood termite</name>
    <dbReference type="NCBI Taxonomy" id="136037"/>
    <lineage>
        <taxon>Eukaryota</taxon>
        <taxon>Metazoa</taxon>
        <taxon>Ecdysozoa</taxon>
        <taxon>Arthropoda</taxon>
        <taxon>Hexapoda</taxon>
        <taxon>Insecta</taxon>
        <taxon>Pterygota</taxon>
        <taxon>Neoptera</taxon>
        <taxon>Polyneoptera</taxon>
        <taxon>Dictyoptera</taxon>
        <taxon>Blattodea</taxon>
        <taxon>Blattoidea</taxon>
        <taxon>Termitoidae</taxon>
        <taxon>Termopsidae</taxon>
        <taxon>Zootermopsis</taxon>
    </lineage>
</organism>
<evidence type="ECO:0000256" key="1">
    <source>
        <dbReference type="SAM" id="Phobius"/>
    </source>
</evidence>
<evidence type="ECO:0008006" key="4">
    <source>
        <dbReference type="Google" id="ProtNLM"/>
    </source>
</evidence>
<keyword evidence="1" id="KW-0812">Transmembrane</keyword>
<dbReference type="Proteomes" id="UP000027135">
    <property type="component" value="Unassembled WGS sequence"/>
</dbReference>
<gene>
    <name evidence="2" type="ORF">L798_14604</name>
</gene>
<reference evidence="2 3" key="1">
    <citation type="journal article" date="2014" name="Nat. Commun.">
        <title>Molecular traces of alternative social organization in a termite genome.</title>
        <authorList>
            <person name="Terrapon N."/>
            <person name="Li C."/>
            <person name="Robertson H.M."/>
            <person name="Ji L."/>
            <person name="Meng X."/>
            <person name="Booth W."/>
            <person name="Chen Z."/>
            <person name="Childers C.P."/>
            <person name="Glastad K.M."/>
            <person name="Gokhale K."/>
            <person name="Gowin J."/>
            <person name="Gronenberg W."/>
            <person name="Hermansen R.A."/>
            <person name="Hu H."/>
            <person name="Hunt B.G."/>
            <person name="Huylmans A.K."/>
            <person name="Khalil S.M."/>
            <person name="Mitchell R.D."/>
            <person name="Munoz-Torres M.C."/>
            <person name="Mustard J.A."/>
            <person name="Pan H."/>
            <person name="Reese J.T."/>
            <person name="Scharf M.E."/>
            <person name="Sun F."/>
            <person name="Vogel H."/>
            <person name="Xiao J."/>
            <person name="Yang W."/>
            <person name="Yang Z."/>
            <person name="Yang Z."/>
            <person name="Zhou J."/>
            <person name="Zhu J."/>
            <person name="Brent C.S."/>
            <person name="Elsik C.G."/>
            <person name="Goodisman M.A."/>
            <person name="Liberles D.A."/>
            <person name="Roe R.M."/>
            <person name="Vargo E.L."/>
            <person name="Vilcinskas A."/>
            <person name="Wang J."/>
            <person name="Bornberg-Bauer E."/>
            <person name="Korb J."/>
            <person name="Zhang G."/>
            <person name="Liebig J."/>
        </authorList>
    </citation>
    <scope>NUCLEOTIDE SEQUENCE [LARGE SCALE GENOMIC DNA]</scope>
    <source>
        <tissue evidence="2">Whole organism</tissue>
    </source>
</reference>
<keyword evidence="1" id="KW-0472">Membrane</keyword>
<dbReference type="EMBL" id="KK853088">
    <property type="protein sequence ID" value="KDR11584.1"/>
    <property type="molecule type" value="Genomic_DNA"/>
</dbReference>
<evidence type="ECO:0000313" key="2">
    <source>
        <dbReference type="EMBL" id="KDR11584.1"/>
    </source>
</evidence>
<evidence type="ECO:0000313" key="3">
    <source>
        <dbReference type="Proteomes" id="UP000027135"/>
    </source>
</evidence>
<accession>A0A067QPN5</accession>
<dbReference type="InParanoid" id="A0A067QPN5"/>
<feature type="transmembrane region" description="Helical" evidence="1">
    <location>
        <begin position="51"/>
        <end position="74"/>
    </location>
</feature>
<sequence>MTDISITFSDDRQMKIIFGLLQLPFVFICTVTVVTDNVHSCDKNRFRVSIILLRLISLWTVKVTVCIVVSVGFYGSCEQQLNTSAIQQQLSALDRRTSVKAKFERDSRV</sequence>
<name>A0A067QPN5_ZOONE</name>
<feature type="transmembrane region" description="Helical" evidence="1">
    <location>
        <begin position="16"/>
        <end position="39"/>
    </location>
</feature>
<protein>
    <recommendedName>
        <fullName evidence="4">Transmembrane protein</fullName>
    </recommendedName>
</protein>
<keyword evidence="1" id="KW-1133">Transmembrane helix</keyword>
<keyword evidence="3" id="KW-1185">Reference proteome</keyword>
<proteinExistence type="predicted"/>